<dbReference type="PANTHER" id="PTHR12687">
    <property type="entry name" value="NUCLEOLAR COMPLEX 2 AND RAD4-RELATED"/>
    <property type="match status" value="1"/>
</dbReference>
<keyword evidence="5" id="KW-1185">Reference proteome</keyword>
<evidence type="ECO:0000256" key="3">
    <source>
        <dbReference type="ARBA" id="ARBA00023242"/>
    </source>
</evidence>
<comment type="subcellular location">
    <subcellularLocation>
        <location evidence="1">Nucleus</location>
    </subcellularLocation>
</comment>
<dbReference type="GO" id="GO:0042273">
    <property type="term" value="P:ribosomal large subunit biogenesis"/>
    <property type="evidence" value="ECO:0007669"/>
    <property type="project" value="TreeGrafter"/>
</dbReference>
<dbReference type="Proteomes" id="UP000740883">
    <property type="component" value="Unassembled WGS sequence"/>
</dbReference>
<dbReference type="GO" id="GO:0005730">
    <property type="term" value="C:nucleolus"/>
    <property type="evidence" value="ECO:0007669"/>
    <property type="project" value="TreeGrafter"/>
</dbReference>
<dbReference type="GO" id="GO:0030691">
    <property type="term" value="C:Noc2p-Noc3p complex"/>
    <property type="evidence" value="ECO:0007669"/>
    <property type="project" value="TreeGrafter"/>
</dbReference>
<dbReference type="Pfam" id="PF03715">
    <property type="entry name" value="Noc2"/>
    <property type="match status" value="1"/>
</dbReference>
<reference evidence="4 5" key="1">
    <citation type="journal article" date="2020" name="Genome Biol. Evol.">
        <title>Comparative genomics of strictly vertically transmitted, feminizing microsporidia endosymbionts of amphipod crustaceans.</title>
        <authorList>
            <person name="Cormier A."/>
            <person name="Chebbi M.A."/>
            <person name="Giraud I."/>
            <person name="Wattier R."/>
            <person name="Teixeira M."/>
            <person name="Gilbert C."/>
            <person name="Rigaud T."/>
            <person name="Cordaux R."/>
        </authorList>
    </citation>
    <scope>NUCLEOTIDE SEQUENCE [LARGE SCALE GENOMIC DNA]</scope>
    <source>
        <strain evidence="4 5">Ou3-Ou53</strain>
    </source>
</reference>
<protein>
    <submittedName>
        <fullName evidence="4">Uncharacterized protein</fullName>
    </submittedName>
</protein>
<comment type="similarity">
    <text evidence="2">Belongs to the NOC2 family.</text>
</comment>
<gene>
    <name evidence="4" type="ORF">NGRA_0643</name>
</gene>
<dbReference type="InterPro" id="IPR005343">
    <property type="entry name" value="Noc2"/>
</dbReference>
<evidence type="ECO:0000313" key="5">
    <source>
        <dbReference type="Proteomes" id="UP000740883"/>
    </source>
</evidence>
<dbReference type="GO" id="GO:0030690">
    <property type="term" value="C:Noc1p-Noc2p complex"/>
    <property type="evidence" value="ECO:0007669"/>
    <property type="project" value="TreeGrafter"/>
</dbReference>
<sequence>MATEEKFTSYLEKLYREQPEDIVLKIAEYVKEPKSLKEEVNNVKLELELQEADIVKSIFILEIVSKSIKTHKEFREYADFIVSILEKFTDYKYSIFRLRLIKSVINTRFYVPVSYYLFSTVKQTLEIKNLVSLNINVDYSNVKIKQAELKSEEIHMFIIKEFENLLMKHLDCFSNSIGFPELANVVIFELNNLKTGIFVEFFDRLISKIEKHKNYVQEERNKSKIDVLKTETVNAFEKNIKKMQS</sequence>
<evidence type="ECO:0000256" key="2">
    <source>
        <dbReference type="ARBA" id="ARBA00005907"/>
    </source>
</evidence>
<accession>A0A9P6KZV1</accession>
<comment type="caution">
    <text evidence="4">The sequence shown here is derived from an EMBL/GenBank/DDBJ whole genome shotgun (WGS) entry which is preliminary data.</text>
</comment>
<dbReference type="GO" id="GO:0005654">
    <property type="term" value="C:nucleoplasm"/>
    <property type="evidence" value="ECO:0007669"/>
    <property type="project" value="TreeGrafter"/>
</dbReference>
<dbReference type="AlphaFoldDB" id="A0A9P6KZV1"/>
<evidence type="ECO:0000256" key="1">
    <source>
        <dbReference type="ARBA" id="ARBA00004123"/>
    </source>
</evidence>
<keyword evidence="3" id="KW-0539">Nucleus</keyword>
<evidence type="ECO:0000313" key="4">
    <source>
        <dbReference type="EMBL" id="KAF9764348.1"/>
    </source>
</evidence>
<dbReference type="OrthoDB" id="10266662at2759"/>
<proteinExistence type="inferred from homology"/>
<organism evidence="4 5">
    <name type="scientific">Nosema granulosis</name>
    <dbReference type="NCBI Taxonomy" id="83296"/>
    <lineage>
        <taxon>Eukaryota</taxon>
        <taxon>Fungi</taxon>
        <taxon>Fungi incertae sedis</taxon>
        <taxon>Microsporidia</taxon>
        <taxon>Nosematidae</taxon>
        <taxon>Nosema</taxon>
    </lineage>
</organism>
<dbReference type="PANTHER" id="PTHR12687:SF4">
    <property type="entry name" value="NUCLEOLAR COMPLEX PROTEIN 2 HOMOLOG"/>
    <property type="match status" value="1"/>
</dbReference>
<name>A0A9P6KZV1_9MICR</name>
<dbReference type="EMBL" id="SBJO01000027">
    <property type="protein sequence ID" value="KAF9764348.1"/>
    <property type="molecule type" value="Genomic_DNA"/>
</dbReference>